<name>A0AAE1AFH0_9GAST</name>
<dbReference type="EMBL" id="JAWDGP010002078">
    <property type="protein sequence ID" value="KAK3785712.1"/>
    <property type="molecule type" value="Genomic_DNA"/>
</dbReference>
<gene>
    <name evidence="1" type="ORF">RRG08_055543</name>
</gene>
<sequence length="151" mass="16896">MIQLQKTESIESNTLPCSMRYAASCGITLSVHSVIRKIRTRYVTGNQYRENRSGVTPIGHARASRSQEEASITAALTSQLGGTTERYRELSTWPIQIETWTAGLINSQTGRNDFRLVWSILSDQVWLGGFEQEQAWVTWVNFVVDLGLSGA</sequence>
<keyword evidence="2" id="KW-1185">Reference proteome</keyword>
<reference evidence="1" key="1">
    <citation type="journal article" date="2023" name="G3 (Bethesda)">
        <title>A reference genome for the long-term kleptoplast-retaining sea slug Elysia crispata morphotype clarki.</title>
        <authorList>
            <person name="Eastman K.E."/>
            <person name="Pendleton A.L."/>
            <person name="Shaikh M.A."/>
            <person name="Suttiyut T."/>
            <person name="Ogas R."/>
            <person name="Tomko P."/>
            <person name="Gavelis G."/>
            <person name="Widhalm J.R."/>
            <person name="Wisecaver J.H."/>
        </authorList>
    </citation>
    <scope>NUCLEOTIDE SEQUENCE</scope>
    <source>
        <strain evidence="1">ECLA1</strain>
    </source>
</reference>
<dbReference type="Proteomes" id="UP001283361">
    <property type="component" value="Unassembled WGS sequence"/>
</dbReference>
<dbReference type="AlphaFoldDB" id="A0AAE1AFH0"/>
<comment type="caution">
    <text evidence="1">The sequence shown here is derived from an EMBL/GenBank/DDBJ whole genome shotgun (WGS) entry which is preliminary data.</text>
</comment>
<organism evidence="1 2">
    <name type="scientific">Elysia crispata</name>
    <name type="common">lettuce slug</name>
    <dbReference type="NCBI Taxonomy" id="231223"/>
    <lineage>
        <taxon>Eukaryota</taxon>
        <taxon>Metazoa</taxon>
        <taxon>Spiralia</taxon>
        <taxon>Lophotrochozoa</taxon>
        <taxon>Mollusca</taxon>
        <taxon>Gastropoda</taxon>
        <taxon>Heterobranchia</taxon>
        <taxon>Euthyneura</taxon>
        <taxon>Panpulmonata</taxon>
        <taxon>Sacoglossa</taxon>
        <taxon>Placobranchoidea</taxon>
        <taxon>Plakobranchidae</taxon>
        <taxon>Elysia</taxon>
    </lineage>
</organism>
<accession>A0AAE1AFH0</accession>
<evidence type="ECO:0000313" key="2">
    <source>
        <dbReference type="Proteomes" id="UP001283361"/>
    </source>
</evidence>
<protein>
    <submittedName>
        <fullName evidence="1">Uncharacterized protein</fullName>
    </submittedName>
</protein>
<evidence type="ECO:0000313" key="1">
    <source>
        <dbReference type="EMBL" id="KAK3785712.1"/>
    </source>
</evidence>
<proteinExistence type="predicted"/>